<proteinExistence type="predicted"/>
<dbReference type="EMBL" id="CP002400">
    <property type="protein sequence ID" value="ADU25724.1"/>
    <property type="molecule type" value="Genomic_DNA"/>
</dbReference>
<name>E6U645_ETHHY</name>
<sequence>MARLHAVRRRRRRGRSSAGMLGLVVVAAGAVMLVLAFAAAGGGGAGAASGSTASAQASSAGAASALETYLAPLVAQDPKPFASLARADRDWMLKTAVWVAAEQDHYAYTSDDRQSVPADRVRSAYRTFFGSDAAPSFRTFASDGVEYVYHADTQRYDVPVTAKKDVYTPRVTAVRQDGDTLAVTVGYVPSTGWTQRADGSVVPPASVKTMRYTLRHDGTGYAVSAVENA</sequence>
<dbReference type="AlphaFoldDB" id="E6U645"/>
<dbReference type="STRING" id="663278.Ethha_0137"/>
<dbReference type="Proteomes" id="UP000001551">
    <property type="component" value="Chromosome"/>
</dbReference>
<organism evidence="1 2">
    <name type="scientific">Ethanoligenens harbinense (strain DSM 18485 / JCM 12961 / CGMCC 1.5033 / YUAN-3)</name>
    <dbReference type="NCBI Taxonomy" id="663278"/>
    <lineage>
        <taxon>Bacteria</taxon>
        <taxon>Bacillati</taxon>
        <taxon>Bacillota</taxon>
        <taxon>Clostridia</taxon>
        <taxon>Eubacteriales</taxon>
        <taxon>Oscillospiraceae</taxon>
        <taxon>Ethanoligenens</taxon>
    </lineage>
</organism>
<keyword evidence="2" id="KW-1185">Reference proteome</keyword>
<gene>
    <name evidence="1" type="ordered locus">Ethha_0137</name>
</gene>
<accession>E6U645</accession>
<evidence type="ECO:0000313" key="2">
    <source>
        <dbReference type="Proteomes" id="UP000001551"/>
    </source>
</evidence>
<protein>
    <submittedName>
        <fullName evidence="1">Uncharacterized protein</fullName>
    </submittedName>
</protein>
<dbReference type="eggNOG" id="ENOG5032U9A">
    <property type="taxonomic scope" value="Bacteria"/>
</dbReference>
<dbReference type="KEGG" id="eha:Ethha_0137"/>
<dbReference type="HOGENOM" id="CLU_1208277_0_0_9"/>
<evidence type="ECO:0000313" key="1">
    <source>
        <dbReference type="EMBL" id="ADU25724.1"/>
    </source>
</evidence>
<dbReference type="RefSeq" id="WP_013484105.1">
    <property type="nucleotide sequence ID" value="NC_014828.1"/>
</dbReference>
<reference evidence="1 2" key="1">
    <citation type="submission" date="2010-12" db="EMBL/GenBank/DDBJ databases">
        <title>Complete sequence of Ethanoligenens harbinense YUAN-3.</title>
        <authorList>
            <person name="Lucas S."/>
            <person name="Copeland A."/>
            <person name="Lapidus A."/>
            <person name="Cheng J.-F."/>
            <person name="Bruce D."/>
            <person name="Goodwin L."/>
            <person name="Pitluck S."/>
            <person name="Chertkov O."/>
            <person name="Misra M."/>
            <person name="Detter J.C."/>
            <person name="Han C."/>
            <person name="Tapia R."/>
            <person name="Land M."/>
            <person name="Hauser L."/>
            <person name="Jeffries C."/>
            <person name="Kyrpides N."/>
            <person name="Ivanova N."/>
            <person name="Mikhailova N."/>
            <person name="Wang A."/>
            <person name="Mouttaki H."/>
            <person name="He Z."/>
            <person name="Zhou J."/>
            <person name="Hemme C.L."/>
            <person name="Woyke T."/>
        </authorList>
    </citation>
    <scope>NUCLEOTIDE SEQUENCE [LARGE SCALE GENOMIC DNA]</scope>
    <source>
        <strain evidence="2">DSM 18485 / JCM 12961 / CGMCC 1.5033 / YUAN-3</strain>
    </source>
</reference>